<comment type="caution">
    <text evidence="2">The sequence shown here is derived from an EMBL/GenBank/DDBJ whole genome shotgun (WGS) entry which is preliminary data.</text>
</comment>
<dbReference type="EC" id="3.5.1.4" evidence="3"/>
<keyword evidence="3" id="KW-0378">Hydrolase</keyword>
<dbReference type="InterPro" id="IPR000120">
    <property type="entry name" value="Amidase"/>
</dbReference>
<gene>
    <name evidence="3" type="ORF">BJ997_003878</name>
    <name evidence="2" type="ORF">GY21_07920</name>
</gene>
<sequence length="475" mass="50810">MNEEITALSASDVSRLIRARELSAREALEAHMDQIDRVNPRINAIVTLDRAGAARQAEAADALTRSGAVLPPLHGVPMTHKDTHSTAGLRTTFGSPLFADNVPDHDDLIVARFKAAGVVTTGKSNVPEFAAGSHTFNEVFGTTTNPYDPRLSAGGSSGGVAAALAARIQSIGDGSDMGGSLRIPASFCNVVGFRPSLGMIPLAPSRNAWGWLARTGPMAREVTDVALAMSVLTGTDASTPFHCPVPASSFREPLERDLTGLRIGWSPDFGLGIPVQKEVLRVLEGQLRVFEDLGAIVEEASPDLRDADVVFDTVRSLDFALAYGDLVADHAEDIKAEVRWNVARGLALTGADVVESALARTRLAAATRHFFTRFDVFASPAAQLLPFDASWRYPRTVKGIEFDTYLEWMRSACVVSAMGIPALCMPAGFSDSGLPVGMQLAMNHGRDVNLLQVGFAYEQATHHARRAPELLSVGR</sequence>
<protein>
    <submittedName>
        <fullName evidence="2">Amidase</fullName>
        <ecNumber evidence="3">3.5.1.4</ecNumber>
    </submittedName>
</protein>
<evidence type="ECO:0000313" key="3">
    <source>
        <dbReference type="EMBL" id="MBB5643330.1"/>
    </source>
</evidence>
<organism evidence="2 4">
    <name type="scientific">Cryobacterium roopkundense</name>
    <dbReference type="NCBI Taxonomy" id="1001240"/>
    <lineage>
        <taxon>Bacteria</taxon>
        <taxon>Bacillati</taxon>
        <taxon>Actinomycetota</taxon>
        <taxon>Actinomycetes</taxon>
        <taxon>Micrococcales</taxon>
        <taxon>Microbacteriaceae</taxon>
        <taxon>Cryobacterium</taxon>
    </lineage>
</organism>
<dbReference type="InterPro" id="IPR020556">
    <property type="entry name" value="Amidase_CS"/>
</dbReference>
<evidence type="ECO:0000313" key="5">
    <source>
        <dbReference type="Proteomes" id="UP000561726"/>
    </source>
</evidence>
<dbReference type="OrthoDB" id="182039at2"/>
<reference evidence="3 5" key="2">
    <citation type="submission" date="2020-08" db="EMBL/GenBank/DDBJ databases">
        <title>Sequencing the genomes of 1000 actinobacteria strains.</title>
        <authorList>
            <person name="Klenk H.-P."/>
        </authorList>
    </citation>
    <scope>NUCLEOTIDE SEQUENCE [LARGE SCALE GENOMIC DNA]</scope>
    <source>
        <strain evidence="3 5">DSM 21065</strain>
    </source>
</reference>
<dbReference type="EMBL" id="JPXF01000026">
    <property type="protein sequence ID" value="KGJ77464.1"/>
    <property type="molecule type" value="Genomic_DNA"/>
</dbReference>
<accession>A0A099JG64</accession>
<dbReference type="SUPFAM" id="SSF75304">
    <property type="entry name" value="Amidase signature (AS) enzymes"/>
    <property type="match status" value="1"/>
</dbReference>
<dbReference type="GO" id="GO:0004040">
    <property type="term" value="F:amidase activity"/>
    <property type="evidence" value="ECO:0007669"/>
    <property type="project" value="UniProtKB-EC"/>
</dbReference>
<dbReference type="NCBIfam" id="NF005686">
    <property type="entry name" value="PRK07486.1"/>
    <property type="match status" value="1"/>
</dbReference>
<dbReference type="AlphaFoldDB" id="A0A099JG64"/>
<dbReference type="STRING" id="1001240.GY21_07920"/>
<dbReference type="InterPro" id="IPR036928">
    <property type="entry name" value="AS_sf"/>
</dbReference>
<evidence type="ECO:0000313" key="4">
    <source>
        <dbReference type="Proteomes" id="UP000029864"/>
    </source>
</evidence>
<dbReference type="RefSeq" id="WP_035836184.1">
    <property type="nucleotide sequence ID" value="NZ_JACHBQ010000001.1"/>
</dbReference>
<dbReference type="Gene3D" id="3.90.1300.10">
    <property type="entry name" value="Amidase signature (AS) domain"/>
    <property type="match status" value="1"/>
</dbReference>
<dbReference type="Pfam" id="PF01425">
    <property type="entry name" value="Amidase"/>
    <property type="match status" value="1"/>
</dbReference>
<feature type="domain" description="Amidase" evidence="1">
    <location>
        <begin position="26"/>
        <end position="451"/>
    </location>
</feature>
<proteinExistence type="predicted"/>
<dbReference type="InterPro" id="IPR023631">
    <property type="entry name" value="Amidase_dom"/>
</dbReference>
<keyword evidence="4" id="KW-1185">Reference proteome</keyword>
<dbReference type="Proteomes" id="UP000561726">
    <property type="component" value="Unassembled WGS sequence"/>
</dbReference>
<dbReference type="Proteomes" id="UP000029864">
    <property type="component" value="Unassembled WGS sequence"/>
</dbReference>
<evidence type="ECO:0000259" key="1">
    <source>
        <dbReference type="Pfam" id="PF01425"/>
    </source>
</evidence>
<dbReference type="EMBL" id="JACHBQ010000001">
    <property type="protein sequence ID" value="MBB5643330.1"/>
    <property type="molecule type" value="Genomic_DNA"/>
</dbReference>
<evidence type="ECO:0000313" key="2">
    <source>
        <dbReference type="EMBL" id="KGJ77464.1"/>
    </source>
</evidence>
<dbReference type="PROSITE" id="PS00571">
    <property type="entry name" value="AMIDASES"/>
    <property type="match status" value="1"/>
</dbReference>
<dbReference type="PANTHER" id="PTHR11895:SF76">
    <property type="entry name" value="INDOLEACETAMIDE HYDROLASE"/>
    <property type="match status" value="1"/>
</dbReference>
<reference evidence="2 4" key="1">
    <citation type="submission" date="2014-08" db="EMBL/GenBank/DDBJ databases">
        <authorList>
            <person name="Sisinthy S."/>
        </authorList>
    </citation>
    <scope>NUCLEOTIDE SEQUENCE [LARGE SCALE GENOMIC DNA]</scope>
    <source>
        <strain evidence="2 4">RuG17</strain>
    </source>
</reference>
<name>A0A099JG64_9MICO</name>
<dbReference type="PANTHER" id="PTHR11895">
    <property type="entry name" value="TRANSAMIDASE"/>
    <property type="match status" value="1"/>
</dbReference>
<dbReference type="eggNOG" id="COG0154">
    <property type="taxonomic scope" value="Bacteria"/>
</dbReference>